<sequence length="1137" mass="132274">MEGLTFNEDEVINVDEYCSSSRFKTQVPEDVIEKAHIPTFEVQATKPAPVVCHFFFPSNEDGIDSLEREGDLQDPLASSDYPISDCQTEHITVDDELLALENLPATAKTSFSIIDPINIVGPNNHKIKIEPEIERPDIKPQSEQLEEVTRKRKLDCNSEYNEVLKKIKLESNTNISNIALKNLVINIGPKLPLPQCFQIKKEIKSTSSGTSLHQINISKSECGPDEVETHMKEHLVVKIYRCSKCNHNCTDLALHESHIASCDEMCFKDDVLTSELQFFKRNGFFFCKICSYKFEYLTNLITHVKRHAGRGFYCHICKYTLPTVDELRDHYSNLHKGLTKVLSCNVCSYSSMVFQHLKDHMIQHNVDKHLHCSKCRRNYDDSDIYNQHVIAVHSNAVKKKSKVKKFVSTKKAGEPINILKNADTENMILLKSNFMSETSQHSGFYCCNGCAYKFAKYENLNKHKKEHLNVSKPYVCTYCNHKSFSLTDMKEHCRNHVNKSTMKTKKVSCNFCEVVCSSWEHMKRHAINHVYDQLYCRQCRINLEDSDSYKTHMNSVHNVLSTENWYSCNKCSFTTSSIAISKRHMSKHSNNKNMSTLPERKVVERIVRRKEKTSYLRNNASSLELSSSEQSSVVKNHSFERKKSKIVFNNEMSFKKHNKIHKDQIVHTNTNRKTSKEGILKWMFKCNKCIYQCDKIKSLQKHNKLNHIDQEVPFTCTVCGFKSALLRLYTQHLKSHTENKIYNCRFCQFSSKKVTLFKKHVAGHGFKCCPMCVYKSEGFSRLKEHIAKQHKPGNEPLVCSLCPYNTRYKNKLNSHFLRFHPKEYTLMNLPLLSQPLQTKTKKTVKYHTCSFCPFRSYRSYDLKRHIMRHFSNKSNSGTIPRLKQINHILTRPIVKCDPHQRNNIKPNHKSITGDAKSNNYYYSCSQCSYKNKYRKTVSVHLLRIHDIRGGIRNNMIVKVNGSMLESKNHIVKNRGSMSKNKEDKPNIIRDRDQTIDKRCKPDTAQTKLMDNCNMCDIRKLSRLAQIEHRKYGHRTFWAKPYSCNKCGMRFTSTNALKRHMKNENKELFCKSCNFKSHRRDYLRKHIQVCRKQTESRRCEGAKMSDDETLICGECDFKTTDITKFSTHMFIHTGISDD</sequence>
<evidence type="ECO:0000256" key="6">
    <source>
        <dbReference type="ARBA" id="ARBA00023242"/>
    </source>
</evidence>
<evidence type="ECO:0000256" key="5">
    <source>
        <dbReference type="ARBA" id="ARBA00022833"/>
    </source>
</evidence>
<dbReference type="EMBL" id="GECU01010749">
    <property type="protein sequence ID" value="JAS96957.1"/>
    <property type="molecule type" value="Transcribed_RNA"/>
</dbReference>
<dbReference type="FunFam" id="3.30.160.60:FF:000446">
    <property type="entry name" value="Zinc finger protein"/>
    <property type="match status" value="1"/>
</dbReference>
<feature type="domain" description="C2H2-type" evidence="8">
    <location>
        <begin position="285"/>
        <end position="312"/>
    </location>
</feature>
<evidence type="ECO:0000256" key="1">
    <source>
        <dbReference type="ARBA" id="ARBA00004123"/>
    </source>
</evidence>
<dbReference type="GO" id="GO:0008270">
    <property type="term" value="F:zinc ion binding"/>
    <property type="evidence" value="ECO:0007669"/>
    <property type="project" value="UniProtKB-KW"/>
</dbReference>
<evidence type="ECO:0000256" key="2">
    <source>
        <dbReference type="ARBA" id="ARBA00022723"/>
    </source>
</evidence>
<gene>
    <name evidence="9" type="ORF">g.19158</name>
</gene>
<dbReference type="AlphaFoldDB" id="A0A1B6JCW1"/>
<dbReference type="PROSITE" id="PS00028">
    <property type="entry name" value="ZINC_FINGER_C2H2_1"/>
    <property type="match status" value="5"/>
</dbReference>
<feature type="domain" description="C2H2-type" evidence="8">
    <location>
        <begin position="445"/>
        <end position="472"/>
    </location>
</feature>
<dbReference type="PANTHER" id="PTHR24376">
    <property type="entry name" value="ZINC FINGER PROTEIN"/>
    <property type="match status" value="1"/>
</dbReference>
<dbReference type="SMART" id="SM00355">
    <property type="entry name" value="ZnF_C2H2"/>
    <property type="match status" value="20"/>
</dbReference>
<dbReference type="SUPFAM" id="SSF57667">
    <property type="entry name" value="beta-beta-alpha zinc fingers"/>
    <property type="match status" value="4"/>
</dbReference>
<keyword evidence="4 7" id="KW-0863">Zinc-finger</keyword>
<keyword evidence="5" id="KW-0862">Zinc</keyword>
<dbReference type="PANTHER" id="PTHR24376:SF216">
    <property type="entry name" value="ZINC FINGER PROTEIN 420-LIKE"/>
    <property type="match status" value="1"/>
</dbReference>
<feature type="domain" description="C2H2-type" evidence="8">
    <location>
        <begin position="1041"/>
        <end position="1068"/>
    </location>
</feature>
<dbReference type="Gene3D" id="3.30.160.60">
    <property type="entry name" value="Classic Zinc Finger"/>
    <property type="match status" value="7"/>
</dbReference>
<evidence type="ECO:0000256" key="4">
    <source>
        <dbReference type="ARBA" id="ARBA00022771"/>
    </source>
</evidence>
<protein>
    <recommendedName>
        <fullName evidence="8">C2H2-type domain-containing protein</fullName>
    </recommendedName>
</protein>
<dbReference type="PROSITE" id="PS50157">
    <property type="entry name" value="ZINC_FINGER_C2H2_2"/>
    <property type="match status" value="3"/>
</dbReference>
<keyword evidence="3" id="KW-0677">Repeat</keyword>
<reference evidence="9" key="1">
    <citation type="submission" date="2015-11" db="EMBL/GenBank/DDBJ databases">
        <title>De novo transcriptome assembly of four potential Pierce s Disease insect vectors from Arizona vineyards.</title>
        <authorList>
            <person name="Tassone E.E."/>
        </authorList>
    </citation>
    <scope>NUCLEOTIDE SEQUENCE</scope>
</reference>
<evidence type="ECO:0000313" key="9">
    <source>
        <dbReference type="EMBL" id="JAS96957.1"/>
    </source>
</evidence>
<evidence type="ECO:0000259" key="8">
    <source>
        <dbReference type="PROSITE" id="PS50157"/>
    </source>
</evidence>
<comment type="subcellular location">
    <subcellularLocation>
        <location evidence="1">Nucleus</location>
    </subcellularLocation>
</comment>
<dbReference type="GO" id="GO:0000978">
    <property type="term" value="F:RNA polymerase II cis-regulatory region sequence-specific DNA binding"/>
    <property type="evidence" value="ECO:0007669"/>
    <property type="project" value="TreeGrafter"/>
</dbReference>
<keyword evidence="2" id="KW-0479">Metal-binding</keyword>
<accession>A0A1B6JCW1</accession>
<dbReference type="InterPro" id="IPR036236">
    <property type="entry name" value="Znf_C2H2_sf"/>
</dbReference>
<dbReference type="GO" id="GO:0001228">
    <property type="term" value="F:DNA-binding transcription activator activity, RNA polymerase II-specific"/>
    <property type="evidence" value="ECO:0007669"/>
    <property type="project" value="TreeGrafter"/>
</dbReference>
<dbReference type="GO" id="GO:0005634">
    <property type="term" value="C:nucleus"/>
    <property type="evidence" value="ECO:0007669"/>
    <property type="project" value="UniProtKB-SubCell"/>
</dbReference>
<dbReference type="InterPro" id="IPR013087">
    <property type="entry name" value="Znf_C2H2_type"/>
</dbReference>
<keyword evidence="6" id="KW-0539">Nucleus</keyword>
<proteinExistence type="predicted"/>
<evidence type="ECO:0000256" key="7">
    <source>
        <dbReference type="PROSITE-ProRule" id="PRU00042"/>
    </source>
</evidence>
<name>A0A1B6JCW1_9HEMI</name>
<evidence type="ECO:0000256" key="3">
    <source>
        <dbReference type="ARBA" id="ARBA00022737"/>
    </source>
</evidence>
<organism evidence="9">
    <name type="scientific">Homalodisca liturata</name>
    <dbReference type="NCBI Taxonomy" id="320908"/>
    <lineage>
        <taxon>Eukaryota</taxon>
        <taxon>Metazoa</taxon>
        <taxon>Ecdysozoa</taxon>
        <taxon>Arthropoda</taxon>
        <taxon>Hexapoda</taxon>
        <taxon>Insecta</taxon>
        <taxon>Pterygota</taxon>
        <taxon>Neoptera</taxon>
        <taxon>Paraneoptera</taxon>
        <taxon>Hemiptera</taxon>
        <taxon>Auchenorrhyncha</taxon>
        <taxon>Membracoidea</taxon>
        <taxon>Cicadellidae</taxon>
        <taxon>Cicadellinae</taxon>
        <taxon>Proconiini</taxon>
        <taxon>Homalodisca</taxon>
    </lineage>
</organism>